<protein>
    <submittedName>
        <fullName evidence="2">S-layer homology domain-containing protein</fullName>
    </submittedName>
</protein>
<dbReference type="InterPro" id="IPR001119">
    <property type="entry name" value="SLH_dom"/>
</dbReference>
<evidence type="ECO:0000259" key="1">
    <source>
        <dbReference type="PROSITE" id="PS51272"/>
    </source>
</evidence>
<feature type="domain" description="SLH" evidence="1">
    <location>
        <begin position="166"/>
        <end position="229"/>
    </location>
</feature>
<dbReference type="RefSeq" id="WP_347921617.1">
    <property type="nucleotide sequence ID" value="NZ_JBDXMX010000007.1"/>
</dbReference>
<reference evidence="2 3" key="1">
    <citation type="submission" date="2024-05" db="EMBL/GenBank/DDBJ databases">
        <authorList>
            <person name="Yi C."/>
        </authorList>
    </citation>
    <scope>NUCLEOTIDE SEQUENCE [LARGE SCALE GENOMIC DNA]</scope>
    <source>
        <strain evidence="2 3">XS13</strain>
    </source>
</reference>
<dbReference type="Proteomes" id="UP001484097">
    <property type="component" value="Unassembled WGS sequence"/>
</dbReference>
<proteinExistence type="predicted"/>
<gene>
    <name evidence="2" type="ORF">ABDK96_14790</name>
</gene>
<evidence type="ECO:0000313" key="3">
    <source>
        <dbReference type="Proteomes" id="UP001484097"/>
    </source>
</evidence>
<feature type="domain" description="SLH" evidence="1">
    <location>
        <begin position="26"/>
        <end position="89"/>
    </location>
</feature>
<dbReference type="PROSITE" id="PS51272">
    <property type="entry name" value="SLH"/>
    <property type="match status" value="3"/>
</dbReference>
<dbReference type="Pfam" id="PF00395">
    <property type="entry name" value="SLH"/>
    <property type="match status" value="3"/>
</dbReference>
<dbReference type="PANTHER" id="PTHR43308">
    <property type="entry name" value="OUTER MEMBRANE PROTEIN ALPHA-RELATED"/>
    <property type="match status" value="1"/>
</dbReference>
<evidence type="ECO:0000313" key="2">
    <source>
        <dbReference type="EMBL" id="MEO9248949.1"/>
    </source>
</evidence>
<keyword evidence="3" id="KW-1185">Reference proteome</keyword>
<accession>A0ABV0IMW0</accession>
<feature type="domain" description="SLH" evidence="1">
    <location>
        <begin position="104"/>
        <end position="165"/>
    </location>
</feature>
<sequence>MTQEISEWDNADELFRYKDLPARCGSPSVFTDIGTGHAFYEPIQWAAANGIATGGKDGKIRQAQTVTREEMAVPLARWGKVPTTNKIDGEQNFNIDWRRWEPSIRPRFHDVPAARQYSVEISLLSQIGVINGRADGTFRPAQKVTRGQASAFLYRLAGSPVHSSPQASTFKDSRPGTSFFPEISWMASNGFTTGYADKTFRPHATITRGEMLVMLHRLEKVYSGANRGNGIVE</sequence>
<name>A0ABV0IMW0_9MICC</name>
<dbReference type="InterPro" id="IPR051465">
    <property type="entry name" value="Cell_Envelope_Struct_Comp"/>
</dbReference>
<dbReference type="EMBL" id="JBDXMX010000007">
    <property type="protein sequence ID" value="MEO9248949.1"/>
    <property type="molecule type" value="Genomic_DNA"/>
</dbReference>
<organism evidence="2 3">
    <name type="scientific">Citricoccus nitrophenolicus</name>
    <dbReference type="NCBI Taxonomy" id="863575"/>
    <lineage>
        <taxon>Bacteria</taxon>
        <taxon>Bacillati</taxon>
        <taxon>Actinomycetota</taxon>
        <taxon>Actinomycetes</taxon>
        <taxon>Micrococcales</taxon>
        <taxon>Micrococcaceae</taxon>
        <taxon>Citricoccus</taxon>
    </lineage>
</organism>
<comment type="caution">
    <text evidence="2">The sequence shown here is derived from an EMBL/GenBank/DDBJ whole genome shotgun (WGS) entry which is preliminary data.</text>
</comment>